<dbReference type="EMBL" id="FOWR01000030">
    <property type="protein sequence ID" value="SFP92791.1"/>
    <property type="molecule type" value="Genomic_DNA"/>
</dbReference>
<evidence type="ECO:0000313" key="1">
    <source>
        <dbReference type="EMBL" id="SFP92791.1"/>
    </source>
</evidence>
<organism evidence="1 2">
    <name type="scientific">Enterovibrio norvegicus DSM 15893</name>
    <dbReference type="NCBI Taxonomy" id="1121869"/>
    <lineage>
        <taxon>Bacteria</taxon>
        <taxon>Pseudomonadati</taxon>
        <taxon>Pseudomonadota</taxon>
        <taxon>Gammaproteobacteria</taxon>
        <taxon>Vibrionales</taxon>
        <taxon>Vibrionaceae</taxon>
        <taxon>Enterovibrio</taxon>
    </lineage>
</organism>
<gene>
    <name evidence="1" type="ORF">SAMN03084138_03554</name>
</gene>
<name>A0A1I5UBY8_9GAMM</name>
<proteinExistence type="predicted"/>
<dbReference type="Proteomes" id="UP000182692">
    <property type="component" value="Unassembled WGS sequence"/>
</dbReference>
<dbReference type="AlphaFoldDB" id="A0A1I5UBY8"/>
<reference evidence="1 2" key="1">
    <citation type="submission" date="2016-10" db="EMBL/GenBank/DDBJ databases">
        <authorList>
            <person name="de Groot N.N."/>
        </authorList>
    </citation>
    <scope>NUCLEOTIDE SEQUENCE [LARGE SCALE GENOMIC DNA]</scope>
    <source>
        <strain evidence="1 2">DSM 15893</strain>
    </source>
</reference>
<accession>A0A1I5UBY8</accession>
<sequence length="40" mass="4691">MAHKKARQYLKSGKIFALTYINVLLRSHIFETNRSLITAR</sequence>
<dbReference type="STRING" id="1121869.SAMN03084138_03554"/>
<protein>
    <submittedName>
        <fullName evidence="1">Uncharacterized protein</fullName>
    </submittedName>
</protein>
<evidence type="ECO:0000313" key="2">
    <source>
        <dbReference type="Proteomes" id="UP000182692"/>
    </source>
</evidence>